<evidence type="ECO:0000256" key="7">
    <source>
        <dbReference type="PIRSR" id="PIRSR608901-1"/>
    </source>
</evidence>
<feature type="transmembrane region" description="Helical" evidence="9">
    <location>
        <begin position="66"/>
        <end position="84"/>
    </location>
</feature>
<gene>
    <name evidence="10" type="ORF">CDD80_492</name>
</gene>
<evidence type="ECO:0000256" key="1">
    <source>
        <dbReference type="ARBA" id="ARBA00004141"/>
    </source>
</evidence>
<dbReference type="GO" id="GO:0005789">
    <property type="term" value="C:endoplasmic reticulum membrane"/>
    <property type="evidence" value="ECO:0007669"/>
    <property type="project" value="TreeGrafter"/>
</dbReference>
<dbReference type="PANTHER" id="PTHR46187">
    <property type="entry name" value="ALKALINE CERAMIDASE 3"/>
    <property type="match status" value="1"/>
</dbReference>
<keyword evidence="7" id="KW-0479">Metal-binding</keyword>
<evidence type="ECO:0000313" key="11">
    <source>
        <dbReference type="Proteomes" id="UP000226431"/>
    </source>
</evidence>
<protein>
    <recommendedName>
        <fullName evidence="12">Ceramidase</fullName>
    </recommendedName>
</protein>
<comment type="cofactor">
    <cofactor evidence="8">
        <name>Zn(2+)</name>
        <dbReference type="ChEBI" id="CHEBI:29105"/>
    </cofactor>
</comment>
<feature type="binding site" evidence="7">
    <location>
        <position position="24"/>
    </location>
    <ligand>
        <name>Ca(2+)</name>
        <dbReference type="ChEBI" id="CHEBI:29108"/>
    </ligand>
</feature>
<feature type="transmembrane region" description="Helical" evidence="9">
    <location>
        <begin position="186"/>
        <end position="205"/>
    </location>
</feature>
<sequence length="243" mass="26997">MDALETPAVLPFWSAPTSYLNFCEEDYALTRYIAEFINTLSSLSYVAYGIYGLSCSGKRPQSASRVTTYCGLMGVGICSAGYHMTLKYHTQMLDELSMHLLATPILYRLLTLGAGPYYTRVVRVALLVLFIIVMTTHMLMDEFLLHATTFGLAVYLIASRIWQIIPQRVPDPQIRKKLQTLTKFGCVARWHILTAIGGYIAVAIVDVLTSGEVVEDPIPSFAWPIPQALQILSGTDRVKGHGK</sequence>
<keyword evidence="7" id="KW-0106">Calcium</keyword>
<keyword evidence="4" id="KW-0378">Hydrolase</keyword>
<evidence type="ECO:0000313" key="10">
    <source>
        <dbReference type="EMBL" id="PHH77560.1"/>
    </source>
</evidence>
<dbReference type="EMBL" id="NJES01000114">
    <property type="protein sequence ID" value="PHH77560.1"/>
    <property type="molecule type" value="Genomic_DNA"/>
</dbReference>
<dbReference type="AlphaFoldDB" id="A0A2C5ZCN4"/>
<name>A0A2C5ZCN4_9HYPO</name>
<dbReference type="Pfam" id="PF05875">
    <property type="entry name" value="Ceramidase"/>
    <property type="match status" value="1"/>
</dbReference>
<dbReference type="Proteomes" id="UP000226431">
    <property type="component" value="Unassembled WGS sequence"/>
</dbReference>
<dbReference type="STRING" id="2004952.A0A2C5ZCN4"/>
<feature type="transmembrane region" description="Helical" evidence="9">
    <location>
        <begin position="96"/>
        <end position="114"/>
    </location>
</feature>
<feature type="transmembrane region" description="Helical" evidence="9">
    <location>
        <begin position="121"/>
        <end position="139"/>
    </location>
</feature>
<feature type="binding site" evidence="7">
    <location>
        <position position="35"/>
    </location>
    <ligand>
        <name>Ca(2+)</name>
        <dbReference type="ChEBI" id="CHEBI:29108"/>
    </ligand>
</feature>
<evidence type="ECO:0000256" key="5">
    <source>
        <dbReference type="ARBA" id="ARBA00022989"/>
    </source>
</evidence>
<keyword evidence="6 9" id="KW-0472">Membrane</keyword>
<dbReference type="OrthoDB" id="187171at2759"/>
<evidence type="ECO:0000256" key="6">
    <source>
        <dbReference type="ARBA" id="ARBA00023136"/>
    </source>
</evidence>
<comment type="similarity">
    <text evidence="2">Belongs to the alkaline ceramidase family.</text>
</comment>
<reference evidence="10 11" key="1">
    <citation type="submission" date="2017-06" db="EMBL/GenBank/DDBJ databases">
        <title>Ant-infecting Ophiocordyceps genomes reveal a high diversity of potential behavioral manipulation genes and a possible major role for enterotoxins.</title>
        <authorList>
            <person name="De Bekker C."/>
            <person name="Evans H.C."/>
            <person name="Brachmann A."/>
            <person name="Hughes D.P."/>
        </authorList>
    </citation>
    <scope>NUCLEOTIDE SEQUENCE [LARGE SCALE GENOMIC DNA]</scope>
    <source>
        <strain evidence="10 11">Map16</strain>
    </source>
</reference>
<feature type="transmembrane region" description="Helical" evidence="9">
    <location>
        <begin position="145"/>
        <end position="165"/>
    </location>
</feature>
<proteinExistence type="inferred from homology"/>
<feature type="transmembrane region" description="Helical" evidence="9">
    <location>
        <begin position="36"/>
        <end position="54"/>
    </location>
</feature>
<keyword evidence="11" id="KW-1185">Reference proteome</keyword>
<dbReference type="GO" id="GO:0016811">
    <property type="term" value="F:hydrolase activity, acting on carbon-nitrogen (but not peptide) bonds, in linear amides"/>
    <property type="evidence" value="ECO:0007669"/>
    <property type="project" value="InterPro"/>
</dbReference>
<keyword evidence="8" id="KW-0862">Zinc</keyword>
<dbReference type="InterPro" id="IPR008901">
    <property type="entry name" value="ACER"/>
</dbReference>
<keyword evidence="5 9" id="KW-1133">Transmembrane helix</keyword>
<organism evidence="10 11">
    <name type="scientific">Ophiocordyceps camponoti-rufipedis</name>
    <dbReference type="NCBI Taxonomy" id="2004952"/>
    <lineage>
        <taxon>Eukaryota</taxon>
        <taxon>Fungi</taxon>
        <taxon>Dikarya</taxon>
        <taxon>Ascomycota</taxon>
        <taxon>Pezizomycotina</taxon>
        <taxon>Sordariomycetes</taxon>
        <taxon>Hypocreomycetidae</taxon>
        <taxon>Hypocreales</taxon>
        <taxon>Ophiocordycipitaceae</taxon>
        <taxon>Ophiocordyceps</taxon>
    </lineage>
</organism>
<evidence type="ECO:0000256" key="8">
    <source>
        <dbReference type="PIRSR" id="PIRSR608901-2"/>
    </source>
</evidence>
<evidence type="ECO:0008006" key="12">
    <source>
        <dbReference type="Google" id="ProtNLM"/>
    </source>
</evidence>
<comment type="caution">
    <text evidence="10">The sequence shown here is derived from an EMBL/GenBank/DDBJ whole genome shotgun (WGS) entry which is preliminary data.</text>
</comment>
<evidence type="ECO:0000256" key="3">
    <source>
        <dbReference type="ARBA" id="ARBA00022692"/>
    </source>
</evidence>
<evidence type="ECO:0000256" key="2">
    <source>
        <dbReference type="ARBA" id="ARBA00009780"/>
    </source>
</evidence>
<dbReference type="PANTHER" id="PTHR46187:SF1">
    <property type="entry name" value="ALKALINE PHYTOCERAMIDASE"/>
    <property type="match status" value="1"/>
</dbReference>
<comment type="subcellular location">
    <subcellularLocation>
        <location evidence="1">Membrane</location>
        <topology evidence="1">Multi-pass membrane protein</topology>
    </subcellularLocation>
</comment>
<accession>A0A2C5ZCN4</accession>
<feature type="binding site" evidence="8">
    <location>
        <position position="83"/>
    </location>
    <ligand>
        <name>Zn(2+)</name>
        <dbReference type="ChEBI" id="CHEBI:29105"/>
        <note>catalytic</note>
    </ligand>
</feature>
<keyword evidence="3 9" id="KW-0812">Transmembrane</keyword>
<dbReference type="GO" id="GO:0046514">
    <property type="term" value="P:ceramide catabolic process"/>
    <property type="evidence" value="ECO:0007669"/>
    <property type="project" value="TreeGrafter"/>
</dbReference>
<evidence type="ECO:0000256" key="4">
    <source>
        <dbReference type="ARBA" id="ARBA00022801"/>
    </source>
</evidence>
<dbReference type="GO" id="GO:0046513">
    <property type="term" value="P:ceramide biosynthetic process"/>
    <property type="evidence" value="ECO:0007669"/>
    <property type="project" value="TreeGrafter"/>
</dbReference>
<evidence type="ECO:0000256" key="9">
    <source>
        <dbReference type="SAM" id="Phobius"/>
    </source>
</evidence>
<dbReference type="GO" id="GO:0046872">
    <property type="term" value="F:metal ion binding"/>
    <property type="evidence" value="ECO:0007669"/>
    <property type="project" value="UniProtKB-KW"/>
</dbReference>